<dbReference type="AlphaFoldDB" id="A0A199UAD9"/>
<name>A0A199UAD9_MANES</name>
<dbReference type="EMBL" id="KV450898">
    <property type="protein sequence ID" value="OAY21433.1"/>
    <property type="molecule type" value="Genomic_DNA"/>
</dbReference>
<evidence type="ECO:0000256" key="1">
    <source>
        <dbReference type="SAM" id="MobiDB-lite"/>
    </source>
</evidence>
<reference evidence="3" key="1">
    <citation type="submission" date="2016-02" db="EMBL/GenBank/DDBJ databases">
        <title>WGS assembly of Manihot esculenta.</title>
        <authorList>
            <person name="Bredeson J.V."/>
            <person name="Prochnik S.E."/>
            <person name="Lyons J.B."/>
            <person name="Schmutz J."/>
            <person name="Grimwood J."/>
            <person name="Vrebalov J."/>
            <person name="Bart R.S."/>
            <person name="Amuge T."/>
            <person name="Ferguson M.E."/>
            <person name="Green R."/>
            <person name="Putnam N."/>
            <person name="Stites J."/>
            <person name="Rounsley S."/>
            <person name="Rokhsar D.S."/>
        </authorList>
    </citation>
    <scope>NUCLEOTIDE SEQUENCE [LARGE SCALE GENOMIC DNA]</scope>
    <source>
        <tissue evidence="3">Leaf</tissue>
    </source>
</reference>
<sequence length="81" mass="9331">KKKAKAQTYHYIFSPFLFSLSLMFLFLIFSFSLFSWKVKKECLCLISCKLELGLLQYPSFDLHSTTSSSSSSGFKLSDLRI</sequence>
<gene>
    <name evidence="3" type="ORF">MANES_S087400</name>
</gene>
<keyword evidence="2" id="KW-0812">Transmembrane</keyword>
<evidence type="ECO:0000313" key="3">
    <source>
        <dbReference type="EMBL" id="OAY21433.1"/>
    </source>
</evidence>
<proteinExistence type="predicted"/>
<feature type="non-terminal residue" evidence="3">
    <location>
        <position position="1"/>
    </location>
</feature>
<feature type="transmembrane region" description="Helical" evidence="2">
    <location>
        <begin position="12"/>
        <end position="36"/>
    </location>
</feature>
<protein>
    <submittedName>
        <fullName evidence="3">Uncharacterized protein</fullName>
    </submittedName>
</protein>
<keyword evidence="2" id="KW-1133">Transmembrane helix</keyword>
<accession>A0A199UAD9</accession>
<organism evidence="3">
    <name type="scientific">Manihot esculenta</name>
    <name type="common">Cassava</name>
    <name type="synonym">Jatropha manihot</name>
    <dbReference type="NCBI Taxonomy" id="3983"/>
    <lineage>
        <taxon>Eukaryota</taxon>
        <taxon>Viridiplantae</taxon>
        <taxon>Streptophyta</taxon>
        <taxon>Embryophyta</taxon>
        <taxon>Tracheophyta</taxon>
        <taxon>Spermatophyta</taxon>
        <taxon>Magnoliopsida</taxon>
        <taxon>eudicotyledons</taxon>
        <taxon>Gunneridae</taxon>
        <taxon>Pentapetalae</taxon>
        <taxon>rosids</taxon>
        <taxon>fabids</taxon>
        <taxon>Malpighiales</taxon>
        <taxon>Euphorbiaceae</taxon>
        <taxon>Crotonoideae</taxon>
        <taxon>Manihoteae</taxon>
        <taxon>Manihot</taxon>
    </lineage>
</organism>
<feature type="region of interest" description="Disordered" evidence="1">
    <location>
        <begin position="61"/>
        <end position="81"/>
    </location>
</feature>
<keyword evidence="2" id="KW-0472">Membrane</keyword>
<evidence type="ECO:0000256" key="2">
    <source>
        <dbReference type="SAM" id="Phobius"/>
    </source>
</evidence>